<proteinExistence type="predicted"/>
<dbReference type="EMBL" id="PVNL01000014">
    <property type="protein sequence ID" value="PRQ09689.1"/>
    <property type="molecule type" value="Genomic_DNA"/>
</dbReference>
<reference evidence="2 3" key="1">
    <citation type="submission" date="2018-03" db="EMBL/GenBank/DDBJ databases">
        <title>Draft Genome Sequences of the Obligatory Marine Myxobacteria Enhygromyxa salina SWB007.</title>
        <authorList>
            <person name="Poehlein A."/>
            <person name="Moghaddam J.A."/>
            <person name="Harms H."/>
            <person name="Alanjari M."/>
            <person name="Koenig G.M."/>
            <person name="Daniel R."/>
            <person name="Schaeberle T.F."/>
        </authorList>
    </citation>
    <scope>NUCLEOTIDE SEQUENCE [LARGE SCALE GENOMIC DNA]</scope>
    <source>
        <strain evidence="2 3">SWB007</strain>
    </source>
</reference>
<feature type="compositionally biased region" description="Basic and acidic residues" evidence="1">
    <location>
        <begin position="172"/>
        <end position="185"/>
    </location>
</feature>
<dbReference type="Proteomes" id="UP000238823">
    <property type="component" value="Unassembled WGS sequence"/>
</dbReference>
<evidence type="ECO:0000313" key="2">
    <source>
        <dbReference type="EMBL" id="PRQ09689.1"/>
    </source>
</evidence>
<organism evidence="2 3">
    <name type="scientific">Enhygromyxa salina</name>
    <dbReference type="NCBI Taxonomy" id="215803"/>
    <lineage>
        <taxon>Bacteria</taxon>
        <taxon>Pseudomonadati</taxon>
        <taxon>Myxococcota</taxon>
        <taxon>Polyangia</taxon>
        <taxon>Nannocystales</taxon>
        <taxon>Nannocystaceae</taxon>
        <taxon>Enhygromyxa</taxon>
    </lineage>
</organism>
<name>A0A2S9YX98_9BACT</name>
<evidence type="ECO:0000256" key="1">
    <source>
        <dbReference type="SAM" id="MobiDB-lite"/>
    </source>
</evidence>
<sequence>MRARELARVERVARQLEVAGALGQVRLEAPPDPSFRGLIRATKHPHVVVQRRLLAARHPHRHGLGDRRVGPELAQLGRHDGQRARDRGRVEVQELSHPRLGVTQPGDQHVHEAMPTRQIGQQLLDQHRRDLLGVLTIGGVLVQVRELVELARVPLALGRPALGLAHRDLVEPRGQPREPAREHVRGRLGGPTRGQLRQLLVELDQSVERDLLGVGWAREQRVGGAKDRLHQLRTSEVDDALGRVRASRDRPAPIRLPSPFHWLRAILAWFRAAVCGYFAVLVGPVGTQQISCGVDSRPPRAPANHRESAFDGQRPLSLEWAARRLGTRNCGVEARPDLGMLGFAFGTPSTSQACPARCRAPGPSPRSSPEPARARGCWRVAAADGRRRPARARG</sequence>
<accession>A0A2S9YX98</accession>
<feature type="region of interest" description="Disordered" evidence="1">
    <location>
        <begin position="172"/>
        <end position="191"/>
    </location>
</feature>
<feature type="region of interest" description="Disordered" evidence="1">
    <location>
        <begin position="356"/>
        <end position="394"/>
    </location>
</feature>
<feature type="compositionally biased region" description="Low complexity" evidence="1">
    <location>
        <begin position="369"/>
        <end position="383"/>
    </location>
</feature>
<evidence type="ECO:0000313" key="3">
    <source>
        <dbReference type="Proteomes" id="UP000238823"/>
    </source>
</evidence>
<protein>
    <submittedName>
        <fullName evidence="2">Uncharacterized protein</fullName>
    </submittedName>
</protein>
<comment type="caution">
    <text evidence="2">The sequence shown here is derived from an EMBL/GenBank/DDBJ whole genome shotgun (WGS) entry which is preliminary data.</text>
</comment>
<dbReference type="AlphaFoldDB" id="A0A2S9YX98"/>
<gene>
    <name evidence="2" type="ORF">ENSA7_06050</name>
</gene>